<dbReference type="SMART" id="SM00409">
    <property type="entry name" value="IG"/>
    <property type="match status" value="7"/>
</dbReference>
<dbReference type="Gene3D" id="2.60.40.10">
    <property type="entry name" value="Immunoglobulins"/>
    <property type="match status" value="8"/>
</dbReference>
<feature type="domain" description="Ig-like" evidence="8">
    <location>
        <begin position="472"/>
        <end position="583"/>
    </location>
</feature>
<gene>
    <name evidence="10" type="primary">LOC106468714</name>
</gene>
<protein>
    <submittedName>
        <fullName evidence="10">Hemicentin-1-like</fullName>
    </submittedName>
</protein>
<accession>A0ABM1TA84</accession>
<dbReference type="SUPFAM" id="SSF48726">
    <property type="entry name" value="Immunoglobulin"/>
    <property type="match status" value="7"/>
</dbReference>
<feature type="compositionally biased region" description="Basic and acidic residues" evidence="6">
    <location>
        <begin position="882"/>
        <end position="906"/>
    </location>
</feature>
<feature type="compositionally biased region" description="Polar residues" evidence="6">
    <location>
        <begin position="24"/>
        <end position="35"/>
    </location>
</feature>
<keyword evidence="7" id="KW-0812">Transmembrane</keyword>
<feature type="domain" description="Ig-like" evidence="8">
    <location>
        <begin position="386"/>
        <end position="454"/>
    </location>
</feature>
<dbReference type="Pfam" id="PF08205">
    <property type="entry name" value="C2-set_2"/>
    <property type="match status" value="2"/>
</dbReference>
<organism evidence="9 10">
    <name type="scientific">Limulus polyphemus</name>
    <name type="common">Atlantic horseshoe crab</name>
    <dbReference type="NCBI Taxonomy" id="6850"/>
    <lineage>
        <taxon>Eukaryota</taxon>
        <taxon>Metazoa</taxon>
        <taxon>Ecdysozoa</taxon>
        <taxon>Arthropoda</taxon>
        <taxon>Chelicerata</taxon>
        <taxon>Merostomata</taxon>
        <taxon>Xiphosura</taxon>
        <taxon>Limulidae</taxon>
        <taxon>Limulus</taxon>
    </lineage>
</organism>
<evidence type="ECO:0000256" key="6">
    <source>
        <dbReference type="SAM" id="MobiDB-lite"/>
    </source>
</evidence>
<dbReference type="PANTHER" id="PTHR11640">
    <property type="entry name" value="NEPHRIN"/>
    <property type="match status" value="1"/>
</dbReference>
<feature type="domain" description="Ig-like" evidence="8">
    <location>
        <begin position="88"/>
        <end position="187"/>
    </location>
</feature>
<dbReference type="PANTHER" id="PTHR11640:SF31">
    <property type="entry name" value="IRREGULAR CHIASM C-ROUGHEST PROTEIN-RELATED"/>
    <property type="match status" value="1"/>
</dbReference>
<dbReference type="PROSITE" id="PS50835">
    <property type="entry name" value="IG_LIKE"/>
    <property type="match status" value="8"/>
</dbReference>
<dbReference type="InterPro" id="IPR013162">
    <property type="entry name" value="CD80_C2-set"/>
</dbReference>
<keyword evidence="4" id="KW-0325">Glycoprotein</keyword>
<dbReference type="InterPro" id="IPR051275">
    <property type="entry name" value="Cell_adhesion_signaling"/>
</dbReference>
<dbReference type="SMART" id="SM00408">
    <property type="entry name" value="IGc2"/>
    <property type="match status" value="7"/>
</dbReference>
<feature type="compositionally biased region" description="Basic and acidic residues" evidence="6">
    <location>
        <begin position="920"/>
        <end position="929"/>
    </location>
</feature>
<keyword evidence="5" id="KW-0393">Immunoglobulin domain</keyword>
<dbReference type="InterPro" id="IPR003598">
    <property type="entry name" value="Ig_sub2"/>
</dbReference>
<dbReference type="CDD" id="cd00096">
    <property type="entry name" value="Ig"/>
    <property type="match status" value="2"/>
</dbReference>
<reference evidence="10" key="1">
    <citation type="submission" date="2025-08" db="UniProtKB">
        <authorList>
            <consortium name="RefSeq"/>
        </authorList>
    </citation>
    <scope>IDENTIFICATION</scope>
    <source>
        <tissue evidence="10">Muscle</tissue>
    </source>
</reference>
<keyword evidence="2 7" id="KW-0472">Membrane</keyword>
<keyword evidence="7" id="KW-1133">Transmembrane helix</keyword>
<sequence length="957" mass="104809">MEGETISLRCISAGGKPAPEVTWWNGSNSLPSKSGTTDEELGTSNVTSSTQFVISRSDLGAKLGCKVKNDAIEQHLTSWIELDVHVKPSSLEIEGPTVPVISGDTVWLTCTVVGAKPAANVIWYNHTKVVEPQPQSYSELMNDGTLKTVSQLEITISQFDHQGTFFCEGSNPVMQKKGDSPLLKSIDLEVLYSPVVEVQPAGGLIVNETNEAKFFCTFKANPSNISEVIWYKDGMELPLDEDERFELNDPGVPTMTIQNVSRNDRGLFSCSLRNIVGLGNSSNLVNINILYPPAVQATVSPATVNEGDDGSVSLQCDIVDGNPQNLLRVRWYKDDELQNEVTENKIVWQNISRNFTANYSCEGENAAGWGERSEPKELVVNYIPGPAIIIERNLSAVKSQPMTLECMVEDLGRPPASVFHWEHLGEDVHDTAQNLTIESISLSSRGNYTCSAVNIVGSGQKGEFYLFPKAPPAVIVQLPDIHGAPSDAENVSLTCIIECEPLCDIEWLRNDESIMDSYLYSIETTILPEDPASGHFSTLSSTLQWNITAWPTGKLDRGSDNANYTCLSSGNSVGPGVSTSTVFKVEFTPENITLSVDQLDVVEGNVPEKINCSANSWPPSEYTWKFSNKIISNSSQLFLNDTISRTRAGTYVCIASNKHGKAVAETVINILYKPDCNISHYKSEDNEEKLMCTAQANPVFVNFTWMKNNETLEDFVVVEGTRSLLMLGNSGSGRHGKYYCIVNNTIGESIPCTLELKGALGTAGWHGDENIIIIAAAVAAVIVLLIIIIIIIILLMKRKTRTGPKDALEGRETPEGRVQPAEATPVPKPGFRKPYNTNGSRNLKNGNTGSGTPKKGKSDGDPVYQNVTDADRKENGSPVAEPESRPMYENMKFHQREPKGPFRPDISDDMLYADMYDDVKLGKVPDPRMKPPLPPKGIGKEPKEPPLPPKTKKKSTT</sequence>
<comment type="subcellular location">
    <subcellularLocation>
        <location evidence="1">Membrane</location>
        <topology evidence="1">Single-pass type I membrane protein</topology>
    </subcellularLocation>
</comment>
<feature type="compositionally biased region" description="Basic and acidic residues" evidence="6">
    <location>
        <begin position="803"/>
        <end position="815"/>
    </location>
</feature>
<feature type="domain" description="Ig-like" evidence="8">
    <location>
        <begin position="1"/>
        <end position="77"/>
    </location>
</feature>
<dbReference type="Proteomes" id="UP000694941">
    <property type="component" value="Unplaced"/>
</dbReference>
<feature type="compositionally biased region" description="Polar residues" evidence="6">
    <location>
        <begin position="835"/>
        <end position="851"/>
    </location>
</feature>
<evidence type="ECO:0000256" key="7">
    <source>
        <dbReference type="SAM" id="Phobius"/>
    </source>
</evidence>
<name>A0ABM1TA84_LIMPO</name>
<evidence type="ECO:0000256" key="1">
    <source>
        <dbReference type="ARBA" id="ARBA00004479"/>
    </source>
</evidence>
<feature type="domain" description="Ig-like" evidence="8">
    <location>
        <begin position="293"/>
        <end position="381"/>
    </location>
</feature>
<feature type="domain" description="Ig-like" evidence="8">
    <location>
        <begin position="674"/>
        <end position="751"/>
    </location>
</feature>
<dbReference type="GeneID" id="106468714"/>
<evidence type="ECO:0000256" key="2">
    <source>
        <dbReference type="ARBA" id="ARBA00023136"/>
    </source>
</evidence>
<dbReference type="InterPro" id="IPR003599">
    <property type="entry name" value="Ig_sub"/>
</dbReference>
<evidence type="ECO:0000256" key="4">
    <source>
        <dbReference type="ARBA" id="ARBA00023180"/>
    </source>
</evidence>
<proteinExistence type="predicted"/>
<feature type="domain" description="Ig-like" evidence="8">
    <location>
        <begin position="194"/>
        <end position="288"/>
    </location>
</feature>
<evidence type="ECO:0000256" key="3">
    <source>
        <dbReference type="ARBA" id="ARBA00023157"/>
    </source>
</evidence>
<dbReference type="Pfam" id="PF13895">
    <property type="entry name" value="Ig_2"/>
    <property type="match status" value="1"/>
</dbReference>
<dbReference type="RefSeq" id="XP_022252790.1">
    <property type="nucleotide sequence ID" value="XM_022397082.1"/>
</dbReference>
<evidence type="ECO:0000259" key="8">
    <source>
        <dbReference type="PROSITE" id="PS50835"/>
    </source>
</evidence>
<dbReference type="InterPro" id="IPR007110">
    <property type="entry name" value="Ig-like_dom"/>
</dbReference>
<keyword evidence="3" id="KW-1015">Disulfide bond</keyword>
<feature type="domain" description="Ig-like" evidence="8">
    <location>
        <begin position="589"/>
        <end position="669"/>
    </location>
</feature>
<evidence type="ECO:0000313" key="10">
    <source>
        <dbReference type="RefSeq" id="XP_022252790.1"/>
    </source>
</evidence>
<feature type="region of interest" description="Disordered" evidence="6">
    <location>
        <begin position="803"/>
        <end position="906"/>
    </location>
</feature>
<dbReference type="InterPro" id="IPR013783">
    <property type="entry name" value="Ig-like_fold"/>
</dbReference>
<keyword evidence="9" id="KW-1185">Reference proteome</keyword>
<feature type="region of interest" description="Disordered" evidence="6">
    <location>
        <begin position="24"/>
        <end position="44"/>
    </location>
</feature>
<evidence type="ECO:0000256" key="5">
    <source>
        <dbReference type="ARBA" id="ARBA00023319"/>
    </source>
</evidence>
<evidence type="ECO:0000313" key="9">
    <source>
        <dbReference type="Proteomes" id="UP000694941"/>
    </source>
</evidence>
<feature type="region of interest" description="Disordered" evidence="6">
    <location>
        <begin position="920"/>
        <end position="957"/>
    </location>
</feature>
<feature type="transmembrane region" description="Helical" evidence="7">
    <location>
        <begin position="771"/>
        <end position="795"/>
    </location>
</feature>
<dbReference type="Pfam" id="PF13927">
    <property type="entry name" value="Ig_3"/>
    <property type="match status" value="2"/>
</dbReference>
<dbReference type="InterPro" id="IPR036179">
    <property type="entry name" value="Ig-like_dom_sf"/>
</dbReference>